<name>A0A2G4RD42_9PROT</name>
<proteinExistence type="predicted"/>
<gene>
    <name evidence="1" type="ORF">CSR02_06135</name>
</gene>
<dbReference type="EMBL" id="PEBQ01000093">
    <property type="protein sequence ID" value="PHY94484.1"/>
    <property type="molecule type" value="Genomic_DNA"/>
</dbReference>
<reference evidence="1 2" key="1">
    <citation type="submission" date="2017-10" db="EMBL/GenBank/DDBJ databases">
        <title>Genomic analysis of the genus Acetobacter.</title>
        <authorList>
            <person name="Kim K.H."/>
            <person name="Chun B.H."/>
            <person name="Son A.R."/>
            <person name="Jeon C.O."/>
        </authorList>
    </citation>
    <scope>NUCLEOTIDE SEQUENCE [LARGE SCALE GENOMIC DNA]</scope>
    <source>
        <strain evidence="1 2">LHT 2458</strain>
    </source>
</reference>
<accession>A0A2G4RD42</accession>
<evidence type="ECO:0000313" key="2">
    <source>
        <dbReference type="Proteomes" id="UP000228751"/>
    </source>
</evidence>
<keyword evidence="2" id="KW-1185">Reference proteome</keyword>
<dbReference type="AlphaFoldDB" id="A0A2G4RD42"/>
<protein>
    <submittedName>
        <fullName evidence="1">Uncharacterized protein</fullName>
    </submittedName>
</protein>
<organism evidence="1 2">
    <name type="scientific">Acetobacter pomorum</name>
    <dbReference type="NCBI Taxonomy" id="65959"/>
    <lineage>
        <taxon>Bacteria</taxon>
        <taxon>Pseudomonadati</taxon>
        <taxon>Pseudomonadota</taxon>
        <taxon>Alphaproteobacteria</taxon>
        <taxon>Acetobacterales</taxon>
        <taxon>Acetobacteraceae</taxon>
        <taxon>Acetobacter</taxon>
    </lineage>
</organism>
<sequence>MREPVLPVAHALQGSAQPVFAARTGGGVRYKAGVVAVRAVPYRQKGILQNNLSVSRRIVLVSSTAQAAEGALQFTQPGKARQYKPKNTVDLLARRPFSVPPVRASRGRRSVPRILAEGKGAPVTMPISARPALVPRQGRVRDINPLERTSGLESVLVHGRGLQGIPQQAGRGGLRTFQRVAVSDKAQPVARNMVGAFLPSSLFMRAAVQPVVAVARPAPAAYVPQTSARAFATPAPHPAPMPSRAAMQGLGGGDSTTLAALSTLGSI</sequence>
<comment type="caution">
    <text evidence="1">The sequence shown here is derived from an EMBL/GenBank/DDBJ whole genome shotgun (WGS) entry which is preliminary data.</text>
</comment>
<dbReference type="OrthoDB" id="7225973at2"/>
<evidence type="ECO:0000313" key="1">
    <source>
        <dbReference type="EMBL" id="PHY94484.1"/>
    </source>
</evidence>
<dbReference type="Proteomes" id="UP000228751">
    <property type="component" value="Unassembled WGS sequence"/>
</dbReference>